<dbReference type="EMBL" id="JAHLQI010000001">
    <property type="protein sequence ID" value="MBU5489336.1"/>
    <property type="molecule type" value="Genomic_DNA"/>
</dbReference>
<keyword evidence="2" id="KW-1185">Reference proteome</keyword>
<dbReference type="RefSeq" id="WP_216468938.1">
    <property type="nucleotide sequence ID" value="NZ_JAHLQI010000001.1"/>
</dbReference>
<accession>A0ABS6ENS5</accession>
<sequence>MLDELIEKAKKKRKLVSIYRSEDTERFMTGYILACSDEFLLLSEIDCYGNYDGFMVLKRDALYRCEIESTHAKRAQKLYSLRGQQHPTIKVQDEEEIIPSIFRFAQETQKVVSIELRESDNYDVTGIVTALDDNAVFIHQLTDDGSPDGDSVVLLEDVTEVCCDSQDEQAVKILSEHQDK</sequence>
<gene>
    <name evidence="1" type="ORF">KQI75_01615</name>
</gene>
<organism evidence="1 2">
    <name type="scientific">Butyricicoccus intestinisimiae</name>
    <dbReference type="NCBI Taxonomy" id="2841509"/>
    <lineage>
        <taxon>Bacteria</taxon>
        <taxon>Bacillati</taxon>
        <taxon>Bacillota</taxon>
        <taxon>Clostridia</taxon>
        <taxon>Eubacteriales</taxon>
        <taxon>Butyricicoccaceae</taxon>
        <taxon>Butyricicoccus</taxon>
    </lineage>
</organism>
<protein>
    <recommendedName>
        <fullName evidence="3">Ribosome maturation factor RimP</fullName>
    </recommendedName>
</protein>
<evidence type="ECO:0000313" key="1">
    <source>
        <dbReference type="EMBL" id="MBU5489336.1"/>
    </source>
</evidence>
<evidence type="ECO:0008006" key="3">
    <source>
        <dbReference type="Google" id="ProtNLM"/>
    </source>
</evidence>
<name>A0ABS6ENS5_9FIRM</name>
<proteinExistence type="predicted"/>
<dbReference type="Proteomes" id="UP000783588">
    <property type="component" value="Unassembled WGS sequence"/>
</dbReference>
<reference evidence="1 2" key="1">
    <citation type="submission" date="2021-06" db="EMBL/GenBank/DDBJ databases">
        <authorList>
            <person name="Sun Q."/>
            <person name="Li D."/>
        </authorList>
    </citation>
    <scope>NUCLEOTIDE SEQUENCE [LARGE SCALE GENOMIC DNA]</scope>
    <source>
        <strain evidence="1 2">MSJd-7</strain>
    </source>
</reference>
<evidence type="ECO:0000313" key="2">
    <source>
        <dbReference type="Proteomes" id="UP000783588"/>
    </source>
</evidence>
<comment type="caution">
    <text evidence="1">The sequence shown here is derived from an EMBL/GenBank/DDBJ whole genome shotgun (WGS) entry which is preliminary data.</text>
</comment>